<dbReference type="AlphaFoldDB" id="A0A9D3XFF1"/>
<protein>
    <submittedName>
        <fullName evidence="2">Uncharacterized protein</fullName>
    </submittedName>
</protein>
<gene>
    <name evidence="2" type="ORF">KIL84_011772</name>
</gene>
<keyword evidence="1" id="KW-0472">Membrane</keyword>
<keyword evidence="1" id="KW-0812">Transmembrane</keyword>
<organism evidence="2 3">
    <name type="scientific">Mauremys mutica</name>
    <name type="common">yellowpond turtle</name>
    <dbReference type="NCBI Taxonomy" id="74926"/>
    <lineage>
        <taxon>Eukaryota</taxon>
        <taxon>Metazoa</taxon>
        <taxon>Chordata</taxon>
        <taxon>Craniata</taxon>
        <taxon>Vertebrata</taxon>
        <taxon>Euteleostomi</taxon>
        <taxon>Archelosauria</taxon>
        <taxon>Testudinata</taxon>
        <taxon>Testudines</taxon>
        <taxon>Cryptodira</taxon>
        <taxon>Durocryptodira</taxon>
        <taxon>Testudinoidea</taxon>
        <taxon>Geoemydidae</taxon>
        <taxon>Geoemydinae</taxon>
        <taxon>Mauremys</taxon>
    </lineage>
</organism>
<name>A0A9D3XFF1_9SAUR</name>
<proteinExistence type="predicted"/>
<dbReference type="EMBL" id="JAHDVG010000474">
    <property type="protein sequence ID" value="KAH1178070.1"/>
    <property type="molecule type" value="Genomic_DNA"/>
</dbReference>
<evidence type="ECO:0000313" key="3">
    <source>
        <dbReference type="Proteomes" id="UP000827986"/>
    </source>
</evidence>
<sequence length="104" mass="12122">MVGLDLVSFFRLHSIFILGLATVTLYLPYKKYTVFFLKLDFSRLYCHLLWMPPDQHWGGIFTMFVPAFSPKVPLLLRLTQLLSTANAMRKSWLAFYSVHLMSSD</sequence>
<comment type="caution">
    <text evidence="2">The sequence shown here is derived from an EMBL/GenBank/DDBJ whole genome shotgun (WGS) entry which is preliminary data.</text>
</comment>
<keyword evidence="1" id="KW-1133">Transmembrane helix</keyword>
<reference evidence="2" key="1">
    <citation type="submission" date="2021-09" db="EMBL/GenBank/DDBJ databases">
        <title>The genome of Mauremys mutica provides insights into the evolution of semi-aquatic lifestyle.</title>
        <authorList>
            <person name="Gong S."/>
            <person name="Gao Y."/>
        </authorList>
    </citation>
    <scope>NUCLEOTIDE SEQUENCE</scope>
    <source>
        <strain evidence="2">MM-2020</strain>
        <tissue evidence="2">Muscle</tissue>
    </source>
</reference>
<evidence type="ECO:0000256" key="1">
    <source>
        <dbReference type="SAM" id="Phobius"/>
    </source>
</evidence>
<dbReference type="Proteomes" id="UP000827986">
    <property type="component" value="Unassembled WGS sequence"/>
</dbReference>
<keyword evidence="3" id="KW-1185">Reference proteome</keyword>
<feature type="transmembrane region" description="Helical" evidence="1">
    <location>
        <begin position="12"/>
        <end position="29"/>
    </location>
</feature>
<evidence type="ECO:0000313" key="2">
    <source>
        <dbReference type="EMBL" id="KAH1178070.1"/>
    </source>
</evidence>
<accession>A0A9D3XFF1</accession>